<feature type="domain" description="RsdA/BaiN/AoA(So)-like Rossmann fold-like" evidence="4">
    <location>
        <begin position="7"/>
        <end position="406"/>
    </location>
</feature>
<gene>
    <name evidence="6" type="ORF">IAD22_08225</name>
</gene>
<dbReference type="Gene3D" id="1.10.8.260">
    <property type="entry name" value="HI0933 insert domain-like"/>
    <property type="match status" value="1"/>
</dbReference>
<dbReference type="Gene3D" id="3.50.50.60">
    <property type="entry name" value="FAD/NAD(P)-binding domain"/>
    <property type="match status" value="1"/>
</dbReference>
<evidence type="ECO:0000259" key="4">
    <source>
        <dbReference type="Pfam" id="PF03486"/>
    </source>
</evidence>
<name>A0A9D1LZX7_9FIRM</name>
<comment type="cofactor">
    <cofactor evidence="1">
        <name>FAD</name>
        <dbReference type="ChEBI" id="CHEBI:57692"/>
    </cofactor>
</comment>
<keyword evidence="2" id="KW-0285">Flavoprotein</keyword>
<dbReference type="PANTHER" id="PTHR42887:SF2">
    <property type="entry name" value="OS12G0638800 PROTEIN"/>
    <property type="match status" value="1"/>
</dbReference>
<reference evidence="6" key="2">
    <citation type="journal article" date="2021" name="PeerJ">
        <title>Extensive microbial diversity within the chicken gut microbiome revealed by metagenomics and culture.</title>
        <authorList>
            <person name="Gilroy R."/>
            <person name="Ravi A."/>
            <person name="Getino M."/>
            <person name="Pursley I."/>
            <person name="Horton D.L."/>
            <person name="Alikhan N.F."/>
            <person name="Baker D."/>
            <person name="Gharbi K."/>
            <person name="Hall N."/>
            <person name="Watson M."/>
            <person name="Adriaenssens E.M."/>
            <person name="Foster-Nyarko E."/>
            <person name="Jarju S."/>
            <person name="Secka A."/>
            <person name="Antonio M."/>
            <person name="Oren A."/>
            <person name="Chaudhuri R.R."/>
            <person name="La Ragione R."/>
            <person name="Hildebrand F."/>
            <person name="Pallen M.J."/>
        </authorList>
    </citation>
    <scope>NUCLEOTIDE SEQUENCE</scope>
    <source>
        <strain evidence="6">ChiGjej1B1-1684</strain>
    </source>
</reference>
<reference evidence="6" key="1">
    <citation type="submission" date="2020-10" db="EMBL/GenBank/DDBJ databases">
        <authorList>
            <person name="Gilroy R."/>
        </authorList>
    </citation>
    <scope>NUCLEOTIDE SEQUENCE</scope>
    <source>
        <strain evidence="6">ChiGjej1B1-1684</strain>
    </source>
</reference>
<keyword evidence="3" id="KW-0274">FAD</keyword>
<dbReference type="InterPro" id="IPR057661">
    <property type="entry name" value="RsdA/BaiN/AoA(So)_Rossmann"/>
</dbReference>
<dbReference type="InterPro" id="IPR036188">
    <property type="entry name" value="FAD/NAD-bd_sf"/>
</dbReference>
<evidence type="ECO:0000313" key="7">
    <source>
        <dbReference type="Proteomes" id="UP000824118"/>
    </source>
</evidence>
<dbReference type="Proteomes" id="UP000824118">
    <property type="component" value="Unassembled WGS sequence"/>
</dbReference>
<dbReference type="InterPro" id="IPR004792">
    <property type="entry name" value="BaiN-like"/>
</dbReference>
<dbReference type="Pfam" id="PF03486">
    <property type="entry name" value="HI0933_like"/>
    <property type="match status" value="1"/>
</dbReference>
<dbReference type="SUPFAM" id="SSF51905">
    <property type="entry name" value="FAD/NAD(P)-binding domain"/>
    <property type="match status" value="1"/>
</dbReference>
<proteinExistence type="predicted"/>
<comment type="caution">
    <text evidence="6">The sequence shown here is derived from an EMBL/GenBank/DDBJ whole genome shotgun (WGS) entry which is preliminary data.</text>
</comment>
<dbReference type="PRINTS" id="PR00411">
    <property type="entry name" value="PNDRDTASEI"/>
</dbReference>
<dbReference type="Pfam" id="PF22780">
    <property type="entry name" value="HI0933_like_1st"/>
    <property type="match status" value="1"/>
</dbReference>
<dbReference type="InterPro" id="IPR023166">
    <property type="entry name" value="BaiN-like_dom_sf"/>
</dbReference>
<accession>A0A9D1LZX7</accession>
<feature type="domain" description="RsdA/BaiN/AoA(So)-like insert" evidence="5">
    <location>
        <begin position="193"/>
        <end position="353"/>
    </location>
</feature>
<evidence type="ECO:0000313" key="6">
    <source>
        <dbReference type="EMBL" id="HIU50981.1"/>
    </source>
</evidence>
<evidence type="ECO:0000256" key="2">
    <source>
        <dbReference type="ARBA" id="ARBA00022630"/>
    </source>
</evidence>
<dbReference type="SUPFAM" id="SSF160996">
    <property type="entry name" value="HI0933 insert domain-like"/>
    <property type="match status" value="1"/>
</dbReference>
<organism evidence="6 7">
    <name type="scientific">Candidatus Limousia pullorum</name>
    <dbReference type="NCBI Taxonomy" id="2840860"/>
    <lineage>
        <taxon>Bacteria</taxon>
        <taxon>Bacillati</taxon>
        <taxon>Bacillota</taxon>
        <taxon>Clostridia</taxon>
        <taxon>Eubacteriales</taxon>
        <taxon>Oscillospiraceae</taxon>
        <taxon>Oscillospiraceae incertae sedis</taxon>
        <taxon>Candidatus Limousia</taxon>
    </lineage>
</organism>
<dbReference type="AlphaFoldDB" id="A0A9D1LZX7"/>
<protein>
    <submittedName>
        <fullName evidence="6">NAD(P)/FAD-dependent oxidoreductase</fullName>
    </submittedName>
</protein>
<dbReference type="Gene3D" id="2.40.30.10">
    <property type="entry name" value="Translation factors"/>
    <property type="match status" value="1"/>
</dbReference>
<evidence type="ECO:0000256" key="1">
    <source>
        <dbReference type="ARBA" id="ARBA00001974"/>
    </source>
</evidence>
<dbReference type="EMBL" id="DVNG01000122">
    <property type="protein sequence ID" value="HIU50981.1"/>
    <property type="molecule type" value="Genomic_DNA"/>
</dbReference>
<evidence type="ECO:0000259" key="5">
    <source>
        <dbReference type="Pfam" id="PF22780"/>
    </source>
</evidence>
<evidence type="ECO:0000256" key="3">
    <source>
        <dbReference type="ARBA" id="ARBA00022827"/>
    </source>
</evidence>
<dbReference type="NCBIfam" id="TIGR00275">
    <property type="entry name" value="aminoacetone oxidase family FAD-binding enzyme"/>
    <property type="match status" value="1"/>
</dbReference>
<dbReference type="PANTHER" id="PTHR42887">
    <property type="entry name" value="OS12G0638800 PROTEIN"/>
    <property type="match status" value="1"/>
</dbReference>
<dbReference type="InterPro" id="IPR055178">
    <property type="entry name" value="RsdA/BaiN/AoA(So)-like_dom"/>
</dbReference>
<sequence>MENYFANVAVIGGGAAGLVCAVTCAQKDKNRKVIIIEKEQRVGKKILATGNGRCNLTNMKASPENYHGSFQKGVENLLKEIPPSEVLSFFENIGLFWKEEDEGRVYPYSNQASSVLDVLRLALDRLGVEEKCGCAVKSISKRGNKFSVVCDGCTVTAEKVVVCTGGKASEKLGSDGSGLKFLKEMGHTITPLYPSLVPVSVKNPYMKSLKGIRCMGEVSLADEKGKIIKKEQGEIQFGEKALSGICVFNLSSYVGEIKKPRIYLNLFPEYDFNTLVDLLFKRRKMLSENTLEDFFTGMLHKRIGFVVLKDVLSKNLSQKVGTLTKTDIKQIAQTLTKWEFDCTVNMNFSSAQVTKGGVSGKEIDPFTMESKKIKDLYICGEAADVDGDCGGYNLQFAFSSGIMAGRMV</sequence>